<keyword evidence="7" id="KW-1185">Reference proteome</keyword>
<evidence type="ECO:0000313" key="7">
    <source>
        <dbReference type="Proteomes" id="UP000694412"/>
    </source>
</evidence>
<evidence type="ECO:0000256" key="4">
    <source>
        <dbReference type="ARBA" id="ARBA00023098"/>
    </source>
</evidence>
<sequence length="737" mass="80952">MVRSTQRGQVLRAATFLMGKKAKRRSCSLPKKKSRSQEVRKVRKMYFFLVCIGSGASHQARTGTGVRWKERPPRPQALRLLVLTAPQCWEGGSHDPPSVGVPVPPLQRSVPFTPKLCEATVTFPSAVWPSFKSLGRERGRMIASLPTGSIPAGLPPAASGRQPHLTSPPPVPRLLLRCPGTRSRSVLPSGSGIPGSALTLPWDGSGAVLALHLPRAPGGVPPRSDAHCNEDTPCFPAPCCPSWGCHCLCPSGLLTLRVSPLTLSVPPHAVCPPPQALSLSPPRAVPVSLHFFPPPELSLPSLSPPRPICHSDTLSPSLPLAARARGGLAPRHQKAAPRRHNSSWGFSPLVAGVPWLSLHVSMPSPTPQRFHRLVTRGSGAPWSRLWEGLFFRLFYPCVPRDGAERPLWIPRYEYCSGLADFSGYSRRWCAPLLSIAIGSCRVPLSWKAPFKPCSNGYPLIIFSHGLGAFRTVYSSICMQMASWGFVVAALEHRDSSAAMTYFCTAQSIQEQWIPHQRVPRGQKEFYYRNNQVHHRAKECARALQLFRDISSGKSIPNVLPQGFNLSVLKDSIDLAKAAVMGHSFGGVTAVLALVKEPRFRCAVALDAWMFPLENVLYPEVPKPVLFINNEKFQTPDSVAKMKRLSSRNSQTKIITILGSVHQSQTDFAFLTGKLISRVFNARGTLDPYKCLDITSQAALAFLQRHLDVREEFARWDRLLEGIGDSIIPEAPFCHSNL</sequence>
<dbReference type="Proteomes" id="UP000694412">
    <property type="component" value="Chromosome 23"/>
</dbReference>
<evidence type="ECO:0000313" key="6">
    <source>
        <dbReference type="Ensembl" id="ENSCJPP00005020282.1"/>
    </source>
</evidence>
<dbReference type="Ensembl" id="ENSCJPT00005027969.1">
    <property type="protein sequence ID" value="ENSCJPP00005020282.1"/>
    <property type="gene ID" value="ENSCJPG00005016352.1"/>
</dbReference>
<reference evidence="6" key="2">
    <citation type="submission" date="2025-08" db="UniProtKB">
        <authorList>
            <consortium name="Ensembl"/>
        </authorList>
    </citation>
    <scope>IDENTIFICATION</scope>
</reference>
<dbReference type="Gene3D" id="3.40.50.1820">
    <property type="entry name" value="alpha/beta hydrolase"/>
    <property type="match status" value="1"/>
</dbReference>
<evidence type="ECO:0000256" key="2">
    <source>
        <dbReference type="ARBA" id="ARBA00022801"/>
    </source>
</evidence>
<dbReference type="GO" id="GO:0016042">
    <property type="term" value="P:lipid catabolic process"/>
    <property type="evidence" value="ECO:0007669"/>
    <property type="project" value="UniProtKB-KW"/>
</dbReference>
<organism evidence="6 7">
    <name type="scientific">Coturnix japonica</name>
    <name type="common">Japanese quail</name>
    <name type="synonym">Coturnix coturnix japonica</name>
    <dbReference type="NCBI Taxonomy" id="93934"/>
    <lineage>
        <taxon>Eukaryota</taxon>
        <taxon>Metazoa</taxon>
        <taxon>Chordata</taxon>
        <taxon>Craniata</taxon>
        <taxon>Vertebrata</taxon>
        <taxon>Euteleostomi</taxon>
        <taxon>Archelosauria</taxon>
        <taxon>Archosauria</taxon>
        <taxon>Dinosauria</taxon>
        <taxon>Saurischia</taxon>
        <taxon>Theropoda</taxon>
        <taxon>Coelurosauria</taxon>
        <taxon>Aves</taxon>
        <taxon>Neognathae</taxon>
        <taxon>Galloanserae</taxon>
        <taxon>Galliformes</taxon>
        <taxon>Phasianidae</taxon>
        <taxon>Perdicinae</taxon>
        <taxon>Coturnix</taxon>
    </lineage>
</organism>
<proteinExistence type="predicted"/>
<accession>A0A8C2U2Q1</accession>
<dbReference type="AlphaFoldDB" id="A0A8C2U2Q1"/>
<keyword evidence="2" id="KW-0378">Hydrolase</keyword>
<evidence type="ECO:0000256" key="5">
    <source>
        <dbReference type="SAM" id="MobiDB-lite"/>
    </source>
</evidence>
<evidence type="ECO:0000256" key="3">
    <source>
        <dbReference type="ARBA" id="ARBA00022963"/>
    </source>
</evidence>
<dbReference type="GO" id="GO:0003847">
    <property type="term" value="F:1-alkyl-2-acetylglycerophosphocholine esterase activity"/>
    <property type="evidence" value="ECO:0007669"/>
    <property type="project" value="UniProtKB-EC"/>
</dbReference>
<gene>
    <name evidence="6" type="primary">PAFAH2</name>
</gene>
<feature type="region of interest" description="Disordered" evidence="5">
    <location>
        <begin position="146"/>
        <end position="172"/>
    </location>
</feature>
<dbReference type="Pfam" id="PF03403">
    <property type="entry name" value="PAF-AH_p_II"/>
    <property type="match status" value="1"/>
</dbReference>
<protein>
    <recommendedName>
        <fullName evidence="1">1-alkyl-2-acetylglycerophosphocholine esterase</fullName>
        <ecNumber evidence="1">3.1.1.47</ecNumber>
    </recommendedName>
</protein>
<reference evidence="6" key="3">
    <citation type="submission" date="2025-09" db="UniProtKB">
        <authorList>
            <consortium name="Ensembl"/>
        </authorList>
    </citation>
    <scope>IDENTIFICATION</scope>
</reference>
<evidence type="ECO:0000256" key="1">
    <source>
        <dbReference type="ARBA" id="ARBA00013201"/>
    </source>
</evidence>
<dbReference type="PANTHER" id="PTHR10272:SF6">
    <property type="entry name" value="PLATELET-ACTIVATING FACTOR ACETYLHYDROLASE 2, CYTOPLASMIC"/>
    <property type="match status" value="1"/>
</dbReference>
<dbReference type="GeneTree" id="ENSGT00390000005233"/>
<dbReference type="SUPFAM" id="SSF53474">
    <property type="entry name" value="alpha/beta-Hydrolases"/>
    <property type="match status" value="1"/>
</dbReference>
<dbReference type="EC" id="3.1.1.47" evidence="1"/>
<keyword evidence="3" id="KW-0442">Lipid degradation</keyword>
<dbReference type="FunFam" id="3.40.50.1820:FF:000062">
    <property type="entry name" value="Platelet-activating factor acetylhydrolase"/>
    <property type="match status" value="1"/>
</dbReference>
<dbReference type="InterPro" id="IPR029058">
    <property type="entry name" value="AB_hydrolase_fold"/>
</dbReference>
<dbReference type="PANTHER" id="PTHR10272">
    <property type="entry name" value="PLATELET-ACTIVATING FACTOR ACETYLHYDROLASE"/>
    <property type="match status" value="1"/>
</dbReference>
<reference evidence="6" key="1">
    <citation type="submission" date="2015-11" db="EMBL/GenBank/DDBJ databases">
        <authorList>
            <consortium name="International Coturnix japonica Genome Analysis Consortium"/>
            <person name="Warren W."/>
            <person name="Burt D.W."/>
            <person name="Antin P.B."/>
            <person name="Lanford R."/>
            <person name="Gros J."/>
            <person name="Wilson R.K."/>
        </authorList>
    </citation>
    <scope>NUCLEOTIDE SEQUENCE [LARGE SCALE GENOMIC DNA]</scope>
</reference>
<name>A0A8C2U2Q1_COTJA</name>
<keyword evidence="4" id="KW-0443">Lipid metabolism</keyword>